<dbReference type="OrthoDB" id="9824590at2"/>
<gene>
    <name evidence="2" type="ordered locus">MHC_03535</name>
</gene>
<organism evidence="2 3">
    <name type="scientific">Mycoplasma haemocanis (strain Illinois)</name>
    <dbReference type="NCBI Taxonomy" id="1111676"/>
    <lineage>
        <taxon>Bacteria</taxon>
        <taxon>Bacillati</taxon>
        <taxon>Mycoplasmatota</taxon>
        <taxon>Mollicutes</taxon>
        <taxon>Mycoplasmataceae</taxon>
        <taxon>Mycoplasma</taxon>
    </lineage>
</organism>
<proteinExistence type="predicted"/>
<dbReference type="EMBL" id="CP003199">
    <property type="protein sequence ID" value="AEW45567.1"/>
    <property type="molecule type" value="Genomic_DNA"/>
</dbReference>
<feature type="transmembrane region" description="Helical" evidence="1">
    <location>
        <begin position="6"/>
        <end position="26"/>
    </location>
</feature>
<dbReference type="KEGG" id="mhe:MHC_03535"/>
<keyword evidence="1" id="KW-0472">Membrane</keyword>
<sequence length="205" mass="22800">MSKFVLYSMAGVGGAAGIGGGIYLLHENSKASKPEKRTIKSKLIKAGFKVLDTSDSQHWTTLKNEYNKVKQESTKAFETHTQDINEEKLKSLCQSYLEKDEEDLSYGKVKRWCMVPVTVSNHLESIGRKALSTANSGDTDKSHWETLATKYDNSSDKIASLDNLGSGQKWEALRNKCKDLGDKKNYEDEFDANLSASVTWCSISA</sequence>
<dbReference type="Proteomes" id="UP000009135">
    <property type="component" value="Chromosome"/>
</dbReference>
<dbReference type="STRING" id="1111676.MHC_03535"/>
<evidence type="ECO:0000313" key="2">
    <source>
        <dbReference type="EMBL" id="AEW45567.1"/>
    </source>
</evidence>
<keyword evidence="1" id="KW-1133">Transmembrane helix</keyword>
<reference evidence="2 3" key="1">
    <citation type="journal article" date="2012" name="J. Bacteriol.">
        <title>Complete genome sequence of Mycoplasma haemocanis strain Illinois.</title>
        <authorList>
            <person name="do Nascimento N.C."/>
            <person name="Guimaraes A.M."/>
            <person name="Santos A.P."/>
            <person name="Sanmiguel P.J."/>
            <person name="Messick J.B."/>
        </authorList>
    </citation>
    <scope>NUCLEOTIDE SEQUENCE [LARGE SCALE GENOMIC DNA]</scope>
    <source>
        <strain evidence="2 3">Illinois</strain>
    </source>
</reference>
<evidence type="ECO:0000313" key="3">
    <source>
        <dbReference type="Proteomes" id="UP000009135"/>
    </source>
</evidence>
<accession>H6N7E5</accession>
<keyword evidence="3" id="KW-1185">Reference proteome</keyword>
<protein>
    <submittedName>
        <fullName evidence="2">Uncharacterized protein</fullName>
    </submittedName>
</protein>
<name>H6N7E5_MYCHN</name>
<dbReference type="AlphaFoldDB" id="H6N7E5"/>
<dbReference type="HOGENOM" id="CLU_098620_3_0_14"/>
<keyword evidence="1" id="KW-0812">Transmembrane</keyword>
<evidence type="ECO:0000256" key="1">
    <source>
        <dbReference type="SAM" id="Phobius"/>
    </source>
</evidence>